<name>A0A3B4USX8_SERDU</name>
<evidence type="ECO:0000313" key="2">
    <source>
        <dbReference type="Ensembl" id="ENSSDUP00000021746.1"/>
    </source>
</evidence>
<organism evidence="2 3">
    <name type="scientific">Seriola dumerili</name>
    <name type="common">Greater amberjack</name>
    <name type="synonym">Caranx dumerili</name>
    <dbReference type="NCBI Taxonomy" id="41447"/>
    <lineage>
        <taxon>Eukaryota</taxon>
        <taxon>Metazoa</taxon>
        <taxon>Chordata</taxon>
        <taxon>Craniata</taxon>
        <taxon>Vertebrata</taxon>
        <taxon>Euteleostomi</taxon>
        <taxon>Actinopterygii</taxon>
        <taxon>Neopterygii</taxon>
        <taxon>Teleostei</taxon>
        <taxon>Neoteleostei</taxon>
        <taxon>Acanthomorphata</taxon>
        <taxon>Carangaria</taxon>
        <taxon>Carangiformes</taxon>
        <taxon>Carangidae</taxon>
        <taxon>Seriola</taxon>
    </lineage>
</organism>
<dbReference type="Proteomes" id="UP000261420">
    <property type="component" value="Unplaced"/>
</dbReference>
<reference evidence="2" key="1">
    <citation type="submission" date="2025-08" db="UniProtKB">
        <authorList>
            <consortium name="Ensembl"/>
        </authorList>
    </citation>
    <scope>IDENTIFICATION</scope>
</reference>
<accession>A0A3B4USX8</accession>
<evidence type="ECO:0000313" key="3">
    <source>
        <dbReference type="Proteomes" id="UP000261420"/>
    </source>
</evidence>
<sequence>TAQWPLLSGGRNRCLGTKASTTRQSKKYQKGEIYSNHHRGPNSQYQDSQGILQTSNQIFPSAEFKRIIFSIPSLRPRRRLRNGRKYLVKRVNAEMEQEEEIKNLKQADPECFAVPINPRSSDPGEEKDPGKVVKAERRLDAMMEVDRRSRPWRPRVRLRELAEKSRGVKAMQQLHHQIQGRSGGRSKLQDRDKRVRETQTYLEALEKKKEQAAASCTWRYMRNHAENIQAKEQRREEEEAAGGLNMRAEAERVKRGEESVISRLRTPAGESQRLTWQSKNERARSQNPRNQRTENGGENRKRQLRMEQVHCKERFLSMEGAESARAGTSQTEGDGGEAREKALRHAETITDKQIREHELSAIAKRREIFQQDT</sequence>
<evidence type="ECO:0000256" key="1">
    <source>
        <dbReference type="SAM" id="MobiDB-lite"/>
    </source>
</evidence>
<feature type="compositionally biased region" description="Basic and acidic residues" evidence="1">
    <location>
        <begin position="291"/>
        <end position="304"/>
    </location>
</feature>
<dbReference type="Ensembl" id="ENSSDUT00000022145.1">
    <property type="protein sequence ID" value="ENSSDUP00000021746.1"/>
    <property type="gene ID" value="ENSSDUG00000015787.1"/>
</dbReference>
<keyword evidence="3" id="KW-1185">Reference proteome</keyword>
<feature type="region of interest" description="Disordered" evidence="1">
    <location>
        <begin position="230"/>
        <end position="304"/>
    </location>
</feature>
<feature type="region of interest" description="Disordered" evidence="1">
    <location>
        <begin position="319"/>
        <end position="341"/>
    </location>
</feature>
<feature type="region of interest" description="Disordered" evidence="1">
    <location>
        <begin position="164"/>
        <end position="192"/>
    </location>
</feature>
<protein>
    <submittedName>
        <fullName evidence="2">Uncharacterized protein</fullName>
    </submittedName>
</protein>
<reference evidence="2" key="2">
    <citation type="submission" date="2025-09" db="UniProtKB">
        <authorList>
            <consortium name="Ensembl"/>
        </authorList>
    </citation>
    <scope>IDENTIFICATION</scope>
</reference>
<proteinExistence type="predicted"/>
<feature type="compositionally biased region" description="Basic and acidic residues" evidence="1">
    <location>
        <begin position="248"/>
        <end position="260"/>
    </location>
</feature>
<dbReference type="AlphaFoldDB" id="A0A3B4USX8"/>